<name>A0A0C3D9X1_9AGAM</name>
<accession>A0A0C3D9X1</accession>
<dbReference type="InParanoid" id="A0A0C3D9X1"/>
<keyword evidence="2" id="KW-1185">Reference proteome</keyword>
<dbReference type="AlphaFoldDB" id="A0A0C3D9X1"/>
<sequence>MYERSLSRQIRMHTSVVSMPDIYLWNSTFVYRGRPITSFTNHFFHPSAHADVPTILCTLAIRIA</sequence>
<proteinExistence type="predicted"/>
<dbReference type="EMBL" id="KN822188">
    <property type="protein sequence ID" value="KIM53174.1"/>
    <property type="molecule type" value="Genomic_DNA"/>
</dbReference>
<dbReference type="HOGENOM" id="CLU_2868908_0_0_1"/>
<organism evidence="1 2">
    <name type="scientific">Scleroderma citrinum Foug A</name>
    <dbReference type="NCBI Taxonomy" id="1036808"/>
    <lineage>
        <taxon>Eukaryota</taxon>
        <taxon>Fungi</taxon>
        <taxon>Dikarya</taxon>
        <taxon>Basidiomycota</taxon>
        <taxon>Agaricomycotina</taxon>
        <taxon>Agaricomycetes</taxon>
        <taxon>Agaricomycetidae</taxon>
        <taxon>Boletales</taxon>
        <taxon>Sclerodermatineae</taxon>
        <taxon>Sclerodermataceae</taxon>
        <taxon>Scleroderma</taxon>
    </lineage>
</organism>
<reference evidence="2" key="2">
    <citation type="submission" date="2015-01" db="EMBL/GenBank/DDBJ databases">
        <title>Evolutionary Origins and Diversification of the Mycorrhizal Mutualists.</title>
        <authorList>
            <consortium name="DOE Joint Genome Institute"/>
            <consortium name="Mycorrhizal Genomics Consortium"/>
            <person name="Kohler A."/>
            <person name="Kuo A."/>
            <person name="Nagy L.G."/>
            <person name="Floudas D."/>
            <person name="Copeland A."/>
            <person name="Barry K.W."/>
            <person name="Cichocki N."/>
            <person name="Veneault-Fourrey C."/>
            <person name="LaButti K."/>
            <person name="Lindquist E.A."/>
            <person name="Lipzen A."/>
            <person name="Lundell T."/>
            <person name="Morin E."/>
            <person name="Murat C."/>
            <person name="Riley R."/>
            <person name="Ohm R."/>
            <person name="Sun H."/>
            <person name="Tunlid A."/>
            <person name="Henrissat B."/>
            <person name="Grigoriev I.V."/>
            <person name="Hibbett D.S."/>
            <person name="Martin F."/>
        </authorList>
    </citation>
    <scope>NUCLEOTIDE SEQUENCE [LARGE SCALE GENOMIC DNA]</scope>
    <source>
        <strain evidence="2">Foug A</strain>
    </source>
</reference>
<evidence type="ECO:0000313" key="1">
    <source>
        <dbReference type="EMBL" id="KIM53174.1"/>
    </source>
</evidence>
<evidence type="ECO:0000313" key="2">
    <source>
        <dbReference type="Proteomes" id="UP000053989"/>
    </source>
</evidence>
<gene>
    <name evidence="1" type="ORF">SCLCIDRAFT_1223065</name>
</gene>
<dbReference type="Proteomes" id="UP000053989">
    <property type="component" value="Unassembled WGS sequence"/>
</dbReference>
<protein>
    <submittedName>
        <fullName evidence="1">Uncharacterized protein</fullName>
    </submittedName>
</protein>
<reference evidence="1 2" key="1">
    <citation type="submission" date="2014-04" db="EMBL/GenBank/DDBJ databases">
        <authorList>
            <consortium name="DOE Joint Genome Institute"/>
            <person name="Kuo A."/>
            <person name="Kohler A."/>
            <person name="Nagy L.G."/>
            <person name="Floudas D."/>
            <person name="Copeland A."/>
            <person name="Barry K.W."/>
            <person name="Cichocki N."/>
            <person name="Veneault-Fourrey C."/>
            <person name="LaButti K."/>
            <person name="Lindquist E.A."/>
            <person name="Lipzen A."/>
            <person name="Lundell T."/>
            <person name="Morin E."/>
            <person name="Murat C."/>
            <person name="Sun H."/>
            <person name="Tunlid A."/>
            <person name="Henrissat B."/>
            <person name="Grigoriev I.V."/>
            <person name="Hibbett D.S."/>
            <person name="Martin F."/>
            <person name="Nordberg H.P."/>
            <person name="Cantor M.N."/>
            <person name="Hua S.X."/>
        </authorList>
    </citation>
    <scope>NUCLEOTIDE SEQUENCE [LARGE SCALE GENOMIC DNA]</scope>
    <source>
        <strain evidence="1 2">Foug A</strain>
    </source>
</reference>